<gene>
    <name evidence="1" type="ORF">P5673_008567</name>
</gene>
<evidence type="ECO:0000313" key="2">
    <source>
        <dbReference type="Proteomes" id="UP001249851"/>
    </source>
</evidence>
<name>A0AAD9VAU5_ACRCE</name>
<dbReference type="PANTHER" id="PTHR33845:SF1">
    <property type="entry name" value="C2H2-TYPE DOMAIN-CONTAINING PROTEIN"/>
    <property type="match status" value="1"/>
</dbReference>
<evidence type="ECO:0008006" key="3">
    <source>
        <dbReference type="Google" id="ProtNLM"/>
    </source>
</evidence>
<comment type="caution">
    <text evidence="1">The sequence shown here is derived from an EMBL/GenBank/DDBJ whole genome shotgun (WGS) entry which is preliminary data.</text>
</comment>
<dbReference type="EMBL" id="JARQWQ010000014">
    <property type="protein sequence ID" value="KAK2567708.1"/>
    <property type="molecule type" value="Genomic_DNA"/>
</dbReference>
<dbReference type="Proteomes" id="UP001249851">
    <property type="component" value="Unassembled WGS sequence"/>
</dbReference>
<sequence length="110" mass="12243">MLNNFEFSSEAVTVWRAFDVGQGKQISKSKLHVPNLLQACRFDCNVSPGDFVVVSQETSKKPGLDETLEEETKGDGDKEDATVLFSCPNEGCVKMYKLHSDLEKHLSFGK</sequence>
<evidence type="ECO:0000313" key="1">
    <source>
        <dbReference type="EMBL" id="KAK2567708.1"/>
    </source>
</evidence>
<reference evidence="1" key="2">
    <citation type="journal article" date="2023" name="Science">
        <title>Genomic signatures of disease resistance in endangered staghorn corals.</title>
        <authorList>
            <person name="Vollmer S.V."/>
            <person name="Selwyn J.D."/>
            <person name="Despard B.A."/>
            <person name="Roesel C.L."/>
        </authorList>
    </citation>
    <scope>NUCLEOTIDE SEQUENCE</scope>
    <source>
        <strain evidence="1">K2</strain>
    </source>
</reference>
<dbReference type="AlphaFoldDB" id="A0AAD9VAU5"/>
<accession>A0AAD9VAU5</accession>
<feature type="non-terminal residue" evidence="1">
    <location>
        <position position="110"/>
    </location>
</feature>
<organism evidence="1 2">
    <name type="scientific">Acropora cervicornis</name>
    <name type="common">Staghorn coral</name>
    <dbReference type="NCBI Taxonomy" id="6130"/>
    <lineage>
        <taxon>Eukaryota</taxon>
        <taxon>Metazoa</taxon>
        <taxon>Cnidaria</taxon>
        <taxon>Anthozoa</taxon>
        <taxon>Hexacorallia</taxon>
        <taxon>Scleractinia</taxon>
        <taxon>Astrocoeniina</taxon>
        <taxon>Acroporidae</taxon>
        <taxon>Acropora</taxon>
    </lineage>
</organism>
<protein>
    <recommendedName>
        <fullName evidence="3">C2H2-type domain-containing protein</fullName>
    </recommendedName>
</protein>
<reference evidence="1" key="1">
    <citation type="journal article" date="2023" name="G3 (Bethesda)">
        <title>Whole genome assembly and annotation of the endangered Caribbean coral Acropora cervicornis.</title>
        <authorList>
            <person name="Selwyn J.D."/>
            <person name="Vollmer S.V."/>
        </authorList>
    </citation>
    <scope>NUCLEOTIDE SEQUENCE</scope>
    <source>
        <strain evidence="1">K2</strain>
    </source>
</reference>
<dbReference type="PANTHER" id="PTHR33845">
    <property type="entry name" value="C2H2-TYPE DOMAIN-CONTAINING PROTEIN"/>
    <property type="match status" value="1"/>
</dbReference>
<keyword evidence="2" id="KW-1185">Reference proteome</keyword>
<proteinExistence type="predicted"/>